<evidence type="ECO:0000256" key="1">
    <source>
        <dbReference type="ARBA" id="ARBA00001911"/>
    </source>
</evidence>
<keyword evidence="2" id="KW-0520">NAD</keyword>
<comment type="cofactor">
    <cofactor evidence="1">
        <name>NAD(+)</name>
        <dbReference type="ChEBI" id="CHEBI:57540"/>
    </cofactor>
</comment>
<dbReference type="PANTHER" id="PTHR43725">
    <property type="entry name" value="UDP-GLUCOSE 4-EPIMERASE"/>
    <property type="match status" value="1"/>
</dbReference>
<feature type="domain" description="NAD-dependent epimerase/dehydratase" evidence="5">
    <location>
        <begin position="71"/>
        <end position="379"/>
    </location>
</feature>
<dbReference type="GO" id="GO:0003978">
    <property type="term" value="F:UDP-glucose 4-epimerase activity"/>
    <property type="evidence" value="ECO:0007669"/>
    <property type="project" value="InterPro"/>
</dbReference>
<dbReference type="GO" id="GO:0005829">
    <property type="term" value="C:cytosol"/>
    <property type="evidence" value="ECO:0007669"/>
    <property type="project" value="TreeGrafter"/>
</dbReference>
<dbReference type="InterPro" id="IPR005886">
    <property type="entry name" value="UDP_G4E"/>
</dbReference>
<evidence type="ECO:0000256" key="3">
    <source>
        <dbReference type="ARBA" id="ARBA00023235"/>
    </source>
</evidence>
<evidence type="ECO:0000259" key="5">
    <source>
        <dbReference type="Pfam" id="PF01370"/>
    </source>
</evidence>
<comment type="caution">
    <text evidence="6">The sequence shown here is derived from an EMBL/GenBank/DDBJ whole genome shotgun (WGS) entry which is preliminary data.</text>
</comment>
<keyword evidence="7" id="KW-1185">Reference proteome</keyword>
<evidence type="ECO:0000313" key="7">
    <source>
        <dbReference type="Proteomes" id="UP001283341"/>
    </source>
</evidence>
<keyword evidence="3" id="KW-0413">Isomerase</keyword>
<name>A0AAE0HXZ0_9PEZI</name>
<protein>
    <recommendedName>
        <fullName evidence="5">NAD-dependent epimerase/dehydratase domain-containing protein</fullName>
    </recommendedName>
</protein>
<dbReference type="GO" id="GO:0006012">
    <property type="term" value="P:galactose metabolic process"/>
    <property type="evidence" value="ECO:0007669"/>
    <property type="project" value="InterPro"/>
</dbReference>
<feature type="region of interest" description="Disordered" evidence="4">
    <location>
        <begin position="25"/>
        <end position="46"/>
    </location>
</feature>
<dbReference type="Gene3D" id="3.40.50.720">
    <property type="entry name" value="NAD(P)-binding Rossmann-like Domain"/>
    <property type="match status" value="1"/>
</dbReference>
<dbReference type="Pfam" id="PF01370">
    <property type="entry name" value="Epimerase"/>
    <property type="match status" value="1"/>
</dbReference>
<evidence type="ECO:0000256" key="4">
    <source>
        <dbReference type="SAM" id="MobiDB-lite"/>
    </source>
</evidence>
<dbReference type="EMBL" id="JAUEDM010000007">
    <property type="protein sequence ID" value="KAK3314061.1"/>
    <property type="molecule type" value="Genomic_DNA"/>
</dbReference>
<dbReference type="AlphaFoldDB" id="A0AAE0HXZ0"/>
<gene>
    <name evidence="6" type="ORF">B0H66DRAFT_523431</name>
</gene>
<feature type="compositionally biased region" description="Polar residues" evidence="4">
    <location>
        <begin position="25"/>
        <end position="41"/>
    </location>
</feature>
<dbReference type="SUPFAM" id="SSF51735">
    <property type="entry name" value="NAD(P)-binding Rossmann-fold domains"/>
    <property type="match status" value="1"/>
</dbReference>
<reference evidence="6" key="2">
    <citation type="submission" date="2023-06" db="EMBL/GenBank/DDBJ databases">
        <authorList>
            <consortium name="Lawrence Berkeley National Laboratory"/>
            <person name="Haridas S."/>
            <person name="Hensen N."/>
            <person name="Bonometti L."/>
            <person name="Westerberg I."/>
            <person name="Brannstrom I.O."/>
            <person name="Guillou S."/>
            <person name="Cros-Aarteil S."/>
            <person name="Calhoun S."/>
            <person name="Kuo A."/>
            <person name="Mondo S."/>
            <person name="Pangilinan J."/>
            <person name="Riley R."/>
            <person name="Labutti K."/>
            <person name="Andreopoulos B."/>
            <person name="Lipzen A."/>
            <person name="Chen C."/>
            <person name="Yanf M."/>
            <person name="Daum C."/>
            <person name="Ng V."/>
            <person name="Clum A."/>
            <person name="Steindorff A."/>
            <person name="Ohm R."/>
            <person name="Martin F."/>
            <person name="Silar P."/>
            <person name="Natvig D."/>
            <person name="Lalanne C."/>
            <person name="Gautier V."/>
            <person name="Ament-Velasquez S.L."/>
            <person name="Kruys A."/>
            <person name="Hutchinson M.I."/>
            <person name="Powell A.J."/>
            <person name="Barry K."/>
            <person name="Miller A.N."/>
            <person name="Grigoriev I.V."/>
            <person name="Debuchy R."/>
            <person name="Gladieux P."/>
            <person name="Thoren M.H."/>
            <person name="Johannesson H."/>
        </authorList>
    </citation>
    <scope>NUCLEOTIDE SEQUENCE</scope>
    <source>
        <strain evidence="6">CBS 118394</strain>
    </source>
</reference>
<proteinExistence type="predicted"/>
<dbReference type="NCBIfam" id="TIGR01179">
    <property type="entry name" value="galE"/>
    <property type="match status" value="1"/>
</dbReference>
<dbReference type="InterPro" id="IPR036291">
    <property type="entry name" value="NAD(P)-bd_dom_sf"/>
</dbReference>
<dbReference type="Gene3D" id="3.90.25.10">
    <property type="entry name" value="UDP-galactose 4-epimerase, domain 1"/>
    <property type="match status" value="1"/>
</dbReference>
<evidence type="ECO:0000313" key="6">
    <source>
        <dbReference type="EMBL" id="KAK3314061.1"/>
    </source>
</evidence>
<sequence>MSLPQAATSSSSSLFSASPILSGSTPLETHTPGSTPATGSENGDAIPFTTDHVVSKLRDQLPRPAAADEFILVTGGLGYIGSHTALELMKEGYNVVLVDNLANCFASTRWRIQHLAAQHCEAQGQPTPQLRFHKLSYQNPAMRVVLEQYDSSSNLPENPDLMLDPNHVVDEDDDAPQPRSQITGVIHFAAYKSVSESIDNPLDYYDNNVCGLVSFIRLLGEFNIRNFIFSSSATVYGSKANAEKPLQEDDVMHHPTRSNVEGLTCTYARTKYFSEAILADVARSDHRWRIVALRYFNPVGCDPSGLLGETPRTQATNLFPVVAEVLAGKRPALSIFGQDWPTRDGTAIRDYIHVADIARGHVAALFTGSEKPFRTYNLGSGTGTSVLEIVDSLEAVAKRPVPVKWTGRRAGDVGFCVASTTRAEEELGWRPRETIAQSARDLWNYICKMQLKRMTLSSDEEKVRQDGSSSRGVIGDGVGGGDKILMKTGRDEKEMVAERVHVLLPVMGHQQEAEV</sequence>
<dbReference type="InterPro" id="IPR001509">
    <property type="entry name" value="Epimerase_deHydtase"/>
</dbReference>
<reference evidence="6" key="1">
    <citation type="journal article" date="2023" name="Mol. Phylogenet. Evol.">
        <title>Genome-scale phylogeny and comparative genomics of the fungal order Sordariales.</title>
        <authorList>
            <person name="Hensen N."/>
            <person name="Bonometti L."/>
            <person name="Westerberg I."/>
            <person name="Brannstrom I.O."/>
            <person name="Guillou S."/>
            <person name="Cros-Aarteil S."/>
            <person name="Calhoun S."/>
            <person name="Haridas S."/>
            <person name="Kuo A."/>
            <person name="Mondo S."/>
            <person name="Pangilinan J."/>
            <person name="Riley R."/>
            <person name="LaButti K."/>
            <person name="Andreopoulos B."/>
            <person name="Lipzen A."/>
            <person name="Chen C."/>
            <person name="Yan M."/>
            <person name="Daum C."/>
            <person name="Ng V."/>
            <person name="Clum A."/>
            <person name="Steindorff A."/>
            <person name="Ohm R.A."/>
            <person name="Martin F."/>
            <person name="Silar P."/>
            <person name="Natvig D.O."/>
            <person name="Lalanne C."/>
            <person name="Gautier V."/>
            <person name="Ament-Velasquez S.L."/>
            <person name="Kruys A."/>
            <person name="Hutchinson M.I."/>
            <person name="Powell A.J."/>
            <person name="Barry K."/>
            <person name="Miller A.N."/>
            <person name="Grigoriev I.V."/>
            <person name="Debuchy R."/>
            <person name="Gladieux P."/>
            <person name="Hiltunen Thoren M."/>
            <person name="Johannesson H."/>
        </authorList>
    </citation>
    <scope>NUCLEOTIDE SEQUENCE</scope>
    <source>
        <strain evidence="6">CBS 118394</strain>
    </source>
</reference>
<dbReference type="PANTHER" id="PTHR43725:SF3">
    <property type="entry name" value="UDP-GLUCOSE 4-EPIMERASE (EUROFUNG)"/>
    <property type="match status" value="1"/>
</dbReference>
<organism evidence="6 7">
    <name type="scientific">Apodospora peruviana</name>
    <dbReference type="NCBI Taxonomy" id="516989"/>
    <lineage>
        <taxon>Eukaryota</taxon>
        <taxon>Fungi</taxon>
        <taxon>Dikarya</taxon>
        <taxon>Ascomycota</taxon>
        <taxon>Pezizomycotina</taxon>
        <taxon>Sordariomycetes</taxon>
        <taxon>Sordariomycetidae</taxon>
        <taxon>Sordariales</taxon>
        <taxon>Lasiosphaeriaceae</taxon>
        <taxon>Apodospora</taxon>
    </lineage>
</organism>
<accession>A0AAE0HXZ0</accession>
<evidence type="ECO:0000256" key="2">
    <source>
        <dbReference type="ARBA" id="ARBA00023027"/>
    </source>
</evidence>
<dbReference type="Proteomes" id="UP001283341">
    <property type="component" value="Unassembled WGS sequence"/>
</dbReference>